<dbReference type="InterPro" id="IPR000209">
    <property type="entry name" value="Peptidase_S8/S53_dom"/>
</dbReference>
<dbReference type="InterPro" id="IPR022398">
    <property type="entry name" value="Peptidase_S8_His-AS"/>
</dbReference>
<comment type="caution">
    <text evidence="10">The sequence shown here is derived from an EMBL/GenBank/DDBJ whole genome shotgun (WGS) entry which is preliminary data.</text>
</comment>
<dbReference type="InterPro" id="IPR036852">
    <property type="entry name" value="Peptidase_S8/S53_dom_sf"/>
</dbReference>
<evidence type="ECO:0000256" key="5">
    <source>
        <dbReference type="ARBA" id="ARBA00022825"/>
    </source>
</evidence>
<keyword evidence="11" id="KW-1185">Reference proteome</keyword>
<dbReference type="EMBL" id="BPPX01000036">
    <property type="protein sequence ID" value="GJC88893.1"/>
    <property type="molecule type" value="Genomic_DNA"/>
</dbReference>
<evidence type="ECO:0000259" key="9">
    <source>
        <dbReference type="Pfam" id="PF05922"/>
    </source>
</evidence>
<accession>A0AA37GX10</accession>
<dbReference type="PANTHER" id="PTHR43806:SF11">
    <property type="entry name" value="CEREVISIN-RELATED"/>
    <property type="match status" value="1"/>
</dbReference>
<evidence type="ECO:0000256" key="7">
    <source>
        <dbReference type="SAM" id="SignalP"/>
    </source>
</evidence>
<organism evidence="10 11">
    <name type="scientific">Colletotrichum liriopes</name>
    <dbReference type="NCBI Taxonomy" id="708192"/>
    <lineage>
        <taxon>Eukaryota</taxon>
        <taxon>Fungi</taxon>
        <taxon>Dikarya</taxon>
        <taxon>Ascomycota</taxon>
        <taxon>Pezizomycotina</taxon>
        <taxon>Sordariomycetes</taxon>
        <taxon>Hypocreomycetidae</taxon>
        <taxon>Glomerellales</taxon>
        <taxon>Glomerellaceae</taxon>
        <taxon>Colletotrichum</taxon>
        <taxon>Colletotrichum spaethianum species complex</taxon>
    </lineage>
</organism>
<dbReference type="InterPro" id="IPR023827">
    <property type="entry name" value="Peptidase_S8_Asp-AS"/>
</dbReference>
<keyword evidence="3 7" id="KW-0732">Signal</keyword>
<comment type="similarity">
    <text evidence="1 6">Belongs to the peptidase S8 family.</text>
</comment>
<dbReference type="PROSITE" id="PS00136">
    <property type="entry name" value="SUBTILASE_ASP"/>
    <property type="match status" value="1"/>
</dbReference>
<proteinExistence type="inferred from homology"/>
<feature type="domain" description="Inhibitor I9" evidence="9">
    <location>
        <begin position="52"/>
        <end position="99"/>
    </location>
</feature>
<dbReference type="InterPro" id="IPR015500">
    <property type="entry name" value="Peptidase_S8_subtilisin-rel"/>
</dbReference>
<dbReference type="Gene3D" id="3.40.50.200">
    <property type="entry name" value="Peptidase S8/S53 domain"/>
    <property type="match status" value="1"/>
</dbReference>
<dbReference type="PROSITE" id="PS51892">
    <property type="entry name" value="SUBTILASE"/>
    <property type="match status" value="1"/>
</dbReference>
<feature type="domain" description="Peptidase S8/S53" evidence="8">
    <location>
        <begin position="132"/>
        <end position="205"/>
    </location>
</feature>
<name>A0AA37GX10_9PEZI</name>
<sequence length="213" mass="22563">MRAWGFTIAFSLARRIAAQQEGVPDETAARFAKSYIVEYAAGTVGKRSSLASTDGVKVVKSFDSNVFNGASVETIDLNIDSLLELPDVVNVWPNNPVYLEPSAPVDAGLQAVPSVAHTVTGVSKLHEKGILGKGVKVGVVDTGIWYNHDALGGGFGEGFKVAGGYDFVGDQYWPSIGYEREPDADPLDLLGHGTHVAGIVAGKTDEWVTQITS</sequence>
<keyword evidence="4" id="KW-0378">Hydrolase</keyword>
<keyword evidence="5" id="KW-0720">Serine protease</keyword>
<dbReference type="PROSITE" id="PS00137">
    <property type="entry name" value="SUBTILASE_HIS"/>
    <property type="match status" value="1"/>
</dbReference>
<evidence type="ECO:0000259" key="8">
    <source>
        <dbReference type="Pfam" id="PF00082"/>
    </source>
</evidence>
<dbReference type="InterPro" id="IPR010259">
    <property type="entry name" value="S8pro/Inhibitor_I9"/>
</dbReference>
<evidence type="ECO:0000256" key="1">
    <source>
        <dbReference type="ARBA" id="ARBA00011073"/>
    </source>
</evidence>
<evidence type="ECO:0000313" key="10">
    <source>
        <dbReference type="EMBL" id="GJC88893.1"/>
    </source>
</evidence>
<evidence type="ECO:0000256" key="6">
    <source>
        <dbReference type="PROSITE-ProRule" id="PRU01240"/>
    </source>
</evidence>
<keyword evidence="2 10" id="KW-0645">Protease</keyword>
<dbReference type="Proteomes" id="UP001055172">
    <property type="component" value="Unassembled WGS sequence"/>
</dbReference>
<dbReference type="GO" id="GO:0004252">
    <property type="term" value="F:serine-type endopeptidase activity"/>
    <property type="evidence" value="ECO:0007669"/>
    <property type="project" value="InterPro"/>
</dbReference>
<evidence type="ECO:0000256" key="3">
    <source>
        <dbReference type="ARBA" id="ARBA00022729"/>
    </source>
</evidence>
<dbReference type="SUPFAM" id="SSF52743">
    <property type="entry name" value="Subtilisin-like"/>
    <property type="match status" value="1"/>
</dbReference>
<protein>
    <submittedName>
        <fullName evidence="10">Minor extracellular protease vpr</fullName>
    </submittedName>
</protein>
<feature type="chain" id="PRO_5041433835" evidence="7">
    <location>
        <begin position="19"/>
        <end position="213"/>
    </location>
</feature>
<dbReference type="PRINTS" id="PR00723">
    <property type="entry name" value="SUBTILISIN"/>
</dbReference>
<dbReference type="PANTHER" id="PTHR43806">
    <property type="entry name" value="PEPTIDASE S8"/>
    <property type="match status" value="1"/>
</dbReference>
<reference evidence="10 11" key="1">
    <citation type="submission" date="2021-07" db="EMBL/GenBank/DDBJ databases">
        <title>Genome data of Colletotrichum spaethianum.</title>
        <authorList>
            <person name="Utami Y.D."/>
            <person name="Hiruma K."/>
        </authorList>
    </citation>
    <scope>NUCLEOTIDE SEQUENCE [LARGE SCALE GENOMIC DNA]</scope>
    <source>
        <strain evidence="10 11">MAFF 242679</strain>
    </source>
</reference>
<dbReference type="InterPro" id="IPR050131">
    <property type="entry name" value="Peptidase_S8_subtilisin-like"/>
</dbReference>
<feature type="signal peptide" evidence="7">
    <location>
        <begin position="1"/>
        <end position="18"/>
    </location>
</feature>
<gene>
    <name evidence="10" type="ORF">ColLi_11731</name>
</gene>
<dbReference type="GO" id="GO:0006508">
    <property type="term" value="P:proteolysis"/>
    <property type="evidence" value="ECO:0007669"/>
    <property type="project" value="UniProtKB-KW"/>
</dbReference>
<evidence type="ECO:0000256" key="4">
    <source>
        <dbReference type="ARBA" id="ARBA00022801"/>
    </source>
</evidence>
<comment type="caution">
    <text evidence="6">Lacks conserved residue(s) required for the propagation of feature annotation.</text>
</comment>
<dbReference type="AlphaFoldDB" id="A0AA37GX10"/>
<dbReference type="Pfam" id="PF00082">
    <property type="entry name" value="Peptidase_S8"/>
    <property type="match status" value="1"/>
</dbReference>
<evidence type="ECO:0000256" key="2">
    <source>
        <dbReference type="ARBA" id="ARBA00022670"/>
    </source>
</evidence>
<dbReference type="Pfam" id="PF05922">
    <property type="entry name" value="Inhibitor_I9"/>
    <property type="match status" value="1"/>
</dbReference>
<evidence type="ECO:0000313" key="11">
    <source>
        <dbReference type="Proteomes" id="UP001055172"/>
    </source>
</evidence>